<proteinExistence type="predicted"/>
<comment type="caution">
    <text evidence="1">The sequence shown here is derived from an EMBL/GenBank/DDBJ whole genome shotgun (WGS) entry which is preliminary data.</text>
</comment>
<sequence>MVNNCLWLCALSSDGTHDIFELSPHAYTLLYMRTRASRPTNI</sequence>
<protein>
    <submittedName>
        <fullName evidence="1">Uncharacterized protein</fullName>
    </submittedName>
</protein>
<dbReference type="PATRIC" id="fig|1122985.7.peg.1512"/>
<reference evidence="1 2" key="1">
    <citation type="submission" date="2013-08" db="EMBL/GenBank/DDBJ databases">
        <authorList>
            <person name="Weinstock G."/>
            <person name="Sodergren E."/>
            <person name="Wylie T."/>
            <person name="Fulton L."/>
            <person name="Fulton R."/>
            <person name="Fronick C."/>
            <person name="O'Laughlin M."/>
            <person name="Godfrey J."/>
            <person name="Miner T."/>
            <person name="Herter B."/>
            <person name="Appelbaum E."/>
            <person name="Cordes M."/>
            <person name="Lek S."/>
            <person name="Wollam A."/>
            <person name="Pepin K.H."/>
            <person name="Palsikar V.B."/>
            <person name="Mitreva M."/>
            <person name="Wilson R.K."/>
        </authorList>
    </citation>
    <scope>NUCLEOTIDE SEQUENCE [LARGE SCALE GENOMIC DNA]</scope>
    <source>
        <strain evidence="1 2">ATCC 15930</strain>
    </source>
</reference>
<dbReference type="Proteomes" id="UP000027442">
    <property type="component" value="Unassembled WGS sequence"/>
</dbReference>
<accession>A0A069QRG1</accession>
<gene>
    <name evidence="1" type="ORF">HMPREF1991_01456</name>
</gene>
<evidence type="ECO:0000313" key="1">
    <source>
        <dbReference type="EMBL" id="KDR52436.1"/>
    </source>
</evidence>
<dbReference type="AlphaFoldDB" id="A0A069QRG1"/>
<organism evidence="1 2">
    <name type="scientific">Hoylesella loescheii DSM 19665 = JCM 12249 = ATCC 15930</name>
    <dbReference type="NCBI Taxonomy" id="1122985"/>
    <lineage>
        <taxon>Bacteria</taxon>
        <taxon>Pseudomonadati</taxon>
        <taxon>Bacteroidota</taxon>
        <taxon>Bacteroidia</taxon>
        <taxon>Bacteroidales</taxon>
        <taxon>Prevotellaceae</taxon>
        <taxon>Hoylesella</taxon>
    </lineage>
</organism>
<keyword evidence="2" id="KW-1185">Reference proteome</keyword>
<evidence type="ECO:0000313" key="2">
    <source>
        <dbReference type="Proteomes" id="UP000027442"/>
    </source>
</evidence>
<dbReference type="EMBL" id="JNGW01000063">
    <property type="protein sequence ID" value="KDR52436.1"/>
    <property type="molecule type" value="Genomic_DNA"/>
</dbReference>
<dbReference type="HOGENOM" id="CLU_3255787_0_0_10"/>
<name>A0A069QRG1_HOYLO</name>